<keyword evidence="1" id="KW-0238">DNA-binding</keyword>
<reference evidence="3 4" key="1">
    <citation type="submission" date="2015-03" db="EMBL/GenBank/DDBJ databases">
        <authorList>
            <person name="Murphy D."/>
        </authorList>
    </citation>
    <scope>NUCLEOTIDE SEQUENCE [LARGE SCALE GENOMIC DNA]</scope>
    <source>
        <strain evidence="3 4">OL-4</strain>
    </source>
</reference>
<gene>
    <name evidence="3" type="ORF">2331</name>
</gene>
<evidence type="ECO:0000313" key="3">
    <source>
        <dbReference type="EMBL" id="CFX96825.1"/>
    </source>
</evidence>
<dbReference type="GO" id="GO:0003677">
    <property type="term" value="F:DNA binding"/>
    <property type="evidence" value="ECO:0007669"/>
    <property type="project" value="UniProtKB-KW"/>
</dbReference>
<dbReference type="RefSeq" id="WP_046499156.1">
    <property type="nucleotide sequence ID" value="NZ_CGIH01000039.1"/>
</dbReference>
<dbReference type="Proteomes" id="UP000045545">
    <property type="component" value="Unassembled WGS sequence"/>
</dbReference>
<name>A0A0E3W3P4_9FIRM</name>
<dbReference type="SUPFAM" id="SSF47413">
    <property type="entry name" value="lambda repressor-like DNA-binding domains"/>
    <property type="match status" value="1"/>
</dbReference>
<dbReference type="PROSITE" id="PS50943">
    <property type="entry name" value="HTH_CROC1"/>
    <property type="match status" value="1"/>
</dbReference>
<accession>A0A0E3W3P4</accession>
<evidence type="ECO:0000259" key="2">
    <source>
        <dbReference type="PROSITE" id="PS50943"/>
    </source>
</evidence>
<dbReference type="AlphaFoldDB" id="A0A0E3W3P4"/>
<dbReference type="PANTHER" id="PTHR36924:SF1">
    <property type="entry name" value="ANTITOXIN HIGA-1"/>
    <property type="match status" value="1"/>
</dbReference>
<evidence type="ECO:0000256" key="1">
    <source>
        <dbReference type="ARBA" id="ARBA00023125"/>
    </source>
</evidence>
<keyword evidence="4" id="KW-1185">Reference proteome</keyword>
<dbReference type="CDD" id="cd00093">
    <property type="entry name" value="HTH_XRE"/>
    <property type="match status" value="1"/>
</dbReference>
<organism evidence="3 4">
    <name type="scientific">Syntrophomonas zehnderi OL-4</name>
    <dbReference type="NCBI Taxonomy" id="690567"/>
    <lineage>
        <taxon>Bacteria</taxon>
        <taxon>Bacillati</taxon>
        <taxon>Bacillota</taxon>
        <taxon>Clostridia</taxon>
        <taxon>Eubacteriales</taxon>
        <taxon>Syntrophomonadaceae</taxon>
        <taxon>Syntrophomonas</taxon>
    </lineage>
</organism>
<sequence>MMYSKNAVAIPPGATIREQLENRGMKQKEFALRMGLSEKHISRLINGQVELTQDVALRLESVLGVPASFWNNLEAIYREKLARIIAENELERDAELASAFPYSKMAALGWVEATRKAEEKALNLRRFFEVAKLDLLDRLRIPGIAYRKTGTNETSDYSLAAWAQKARIEARKYKTAPINISKLEQEIPRIREMTVKNPEEFCSKLTDLFAECGIALVFLPHIGGSFLHGASFYDGNHIVMGLTVRGKYADKFWFSLFHEMCHVIRGHISELSGTCEKQEEEADAFARDILIPPEQYKAFIKANCFTRDCIIEFASKIEIAPGIVLGRLQKENYVPYNRFNDLKVRYQITCKK</sequence>
<proteinExistence type="predicted"/>
<dbReference type="STRING" id="690567.2331"/>
<dbReference type="InterPro" id="IPR010982">
    <property type="entry name" value="Lambda_DNA-bd_dom_sf"/>
</dbReference>
<dbReference type="EMBL" id="CGIH01000039">
    <property type="protein sequence ID" value="CFX96825.1"/>
    <property type="molecule type" value="Genomic_DNA"/>
</dbReference>
<dbReference type="Gene3D" id="1.10.260.40">
    <property type="entry name" value="lambda repressor-like DNA-binding domains"/>
    <property type="match status" value="1"/>
</dbReference>
<dbReference type="InterPro" id="IPR013430">
    <property type="entry name" value="Toxin_antidote_HigA"/>
</dbReference>
<dbReference type="InterPro" id="IPR001387">
    <property type="entry name" value="Cro/C1-type_HTH"/>
</dbReference>
<dbReference type="Pfam" id="PF01381">
    <property type="entry name" value="HTH_3"/>
    <property type="match status" value="1"/>
</dbReference>
<evidence type="ECO:0000313" key="4">
    <source>
        <dbReference type="Proteomes" id="UP000045545"/>
    </source>
</evidence>
<dbReference type="OrthoDB" id="9796786at2"/>
<dbReference type="SMART" id="SM00530">
    <property type="entry name" value="HTH_XRE"/>
    <property type="match status" value="1"/>
</dbReference>
<dbReference type="PANTHER" id="PTHR36924">
    <property type="entry name" value="ANTITOXIN HIGA-1"/>
    <property type="match status" value="1"/>
</dbReference>
<protein>
    <recommendedName>
        <fullName evidence="2">HTH cro/C1-type domain-containing protein</fullName>
    </recommendedName>
</protein>
<feature type="domain" description="HTH cro/C1-type" evidence="2">
    <location>
        <begin position="16"/>
        <end position="70"/>
    </location>
</feature>